<gene>
    <name evidence="3" type="ordered locus">UWK_00816</name>
</gene>
<organism evidence="3 4">
    <name type="scientific">Desulfocapsa sulfexigens (strain DSM 10523 / SB164P1)</name>
    <dbReference type="NCBI Taxonomy" id="1167006"/>
    <lineage>
        <taxon>Bacteria</taxon>
        <taxon>Pseudomonadati</taxon>
        <taxon>Thermodesulfobacteriota</taxon>
        <taxon>Desulfobulbia</taxon>
        <taxon>Desulfobulbales</taxon>
        <taxon>Desulfocapsaceae</taxon>
        <taxon>Desulfocapsa</taxon>
    </lineage>
</organism>
<dbReference type="PANTHER" id="PTHR30203">
    <property type="entry name" value="OUTER MEMBRANE CATION EFFLUX PROTEIN"/>
    <property type="match status" value="1"/>
</dbReference>
<dbReference type="eggNOG" id="COG1538">
    <property type="taxonomic scope" value="Bacteria"/>
</dbReference>
<dbReference type="InterPro" id="IPR010131">
    <property type="entry name" value="MdtP/NodT-like"/>
</dbReference>
<dbReference type="Pfam" id="PF02321">
    <property type="entry name" value="OEP"/>
    <property type="match status" value="2"/>
</dbReference>
<dbReference type="SUPFAM" id="SSF56954">
    <property type="entry name" value="Outer membrane efflux proteins (OEP)"/>
    <property type="match status" value="1"/>
</dbReference>
<accession>M1PCC1</accession>
<feature type="coiled-coil region" evidence="2">
    <location>
        <begin position="348"/>
        <end position="393"/>
    </location>
</feature>
<comment type="similarity">
    <text evidence="1">Belongs to the outer membrane factor (OMF) (TC 1.B.17) family.</text>
</comment>
<evidence type="ECO:0000313" key="4">
    <source>
        <dbReference type="Proteomes" id="UP000011721"/>
    </source>
</evidence>
<keyword evidence="4" id="KW-1185">Reference proteome</keyword>
<evidence type="ECO:0000256" key="2">
    <source>
        <dbReference type="SAM" id="Coils"/>
    </source>
</evidence>
<dbReference type="KEGG" id="dsf:UWK_00816"/>
<dbReference type="EMBL" id="CP003985">
    <property type="protein sequence ID" value="AGF77390.1"/>
    <property type="molecule type" value="Genomic_DNA"/>
</dbReference>
<dbReference type="Gene3D" id="1.20.1600.10">
    <property type="entry name" value="Outer membrane efflux proteins (OEP)"/>
    <property type="match status" value="1"/>
</dbReference>
<evidence type="ECO:0000313" key="3">
    <source>
        <dbReference type="EMBL" id="AGF77390.1"/>
    </source>
</evidence>
<dbReference type="OrthoDB" id="367883at2"/>
<protein>
    <submittedName>
        <fullName evidence="3">Outer membrane protein</fullName>
    </submittedName>
</protein>
<dbReference type="STRING" id="1167006.UWK_00816"/>
<name>M1PCC1_DESSD</name>
<evidence type="ECO:0000256" key="1">
    <source>
        <dbReference type="ARBA" id="ARBA00007613"/>
    </source>
</evidence>
<dbReference type="RefSeq" id="WP_015403086.1">
    <property type="nucleotide sequence ID" value="NC_020304.1"/>
</dbReference>
<dbReference type="GO" id="GO:0015562">
    <property type="term" value="F:efflux transmembrane transporter activity"/>
    <property type="evidence" value="ECO:0007669"/>
    <property type="project" value="InterPro"/>
</dbReference>
<keyword evidence="2" id="KW-0175">Coiled coil</keyword>
<dbReference type="AlphaFoldDB" id="M1PCC1"/>
<sequence length="461" mass="50519">MNWKISFLIVLTIYFISASLAGGKTLEEVEVLDLETAQEIALAGNPSLAAAAERVEQARQRIEQARALYYPSVDAGGAAVSGRMSAADAATQSMILGGADVDRSSERYQISIGASWLLFDGFSRKFNNLIAESGQQETEQARRDGMRLLLQSVAESYYGAQLALYNKAIAEADFSFNSKQADEARVSMNAGAGSLSALLNFQVQMNNASTEILLAERDYDLALYGLAVLLGRESGRMPEGLRLERVEMVEESEFVSLSTDQLLQVAANNRPDLLRQEFSVQRAESAVGSNKARFYPQLSLNGSVDGNRLDDMGFEEDDFGSTVSVNLSYNLFRGGGDRAKVAEAKAFRREAVRTLEQQKNKVQSEVRQAITRLEQARAQLKLQRASVKLVEQSRDLVEEGYKAGQESLARLNEVQRDLVRTQSRLALSLIGLYTNRQSLKTATGESLTPYLAGEGMGNGAE</sequence>
<dbReference type="InterPro" id="IPR003423">
    <property type="entry name" value="OMP_efflux"/>
</dbReference>
<dbReference type="HOGENOM" id="CLU_012817_10_6_7"/>
<dbReference type="Proteomes" id="UP000011721">
    <property type="component" value="Chromosome"/>
</dbReference>
<proteinExistence type="inferred from homology"/>
<dbReference type="PANTHER" id="PTHR30203:SF30">
    <property type="entry name" value="OUTER MEMBRANE PROTEIN-RELATED"/>
    <property type="match status" value="1"/>
</dbReference>
<reference evidence="4" key="1">
    <citation type="journal article" date="2013" name="Stand. Genomic Sci.">
        <title>Complete genome sequence of Desulfocapsa sulfexigens, a marine deltaproteobacterium specialized in disproportionating inorganic sulfur compounds.</title>
        <authorList>
            <person name="Finster K.W."/>
            <person name="Kjeldsen K.U."/>
            <person name="Kube M."/>
            <person name="Reinhardt R."/>
            <person name="Mussmann M."/>
            <person name="Amann R."/>
            <person name="Schreiber L."/>
        </authorList>
    </citation>
    <scope>NUCLEOTIDE SEQUENCE [LARGE SCALE GENOMIC DNA]</scope>
    <source>
        <strain evidence="4">DSM 10523 / SB164P1</strain>
    </source>
</reference>